<dbReference type="SUPFAM" id="SSF48452">
    <property type="entry name" value="TPR-like"/>
    <property type="match status" value="1"/>
</dbReference>
<protein>
    <recommendedName>
        <fullName evidence="2">SH3b domain-containing protein</fullName>
    </recommendedName>
</protein>
<dbReference type="Proteomes" id="UP000230821">
    <property type="component" value="Unassembled WGS sequence"/>
</dbReference>
<comment type="caution">
    <text evidence="3">The sequence shown here is derived from an EMBL/GenBank/DDBJ whole genome shotgun (WGS) entry which is preliminary data.</text>
</comment>
<sequence>MNRYILHVNIMVIVLLCSIAVHAETVVITGEHLNVRSGPGRTYDIIDVAHKHERFEALERQEGWIRISVEGMVGWVPEAATDAVADTTIQDLLAQADSYFQRQQFTTPADANAYDIYRKVLHIQPDNVHAQKRIQQMARTYKIWAEHAKNSDDLEKATIFYQRYLYLIPDDAEIQRALHSLKRPDSIQESSLKILRLRHESATLSQQHIVHMIQQYHFHHPSDWSKYGLAPSMTGHFRHEYTRDHSHGIPIIHDHATQLMWLEKGPDKALTWRHAVEYVKRLNQQATAGYTDWRLPTIEELASLMEAQKTSSGLYLDPIFGSQTLWCWSADRSSTDDSAWLISFNRGGIQQHTMENTAFMLAVRSDRQ</sequence>
<dbReference type="InterPro" id="IPR011990">
    <property type="entry name" value="TPR-like_helical_dom_sf"/>
</dbReference>
<reference evidence="3 4" key="1">
    <citation type="submission" date="2017-10" db="EMBL/GenBank/DDBJ databases">
        <title>Novel microbial diversity and functional potential in the marine mammal oral microbiome.</title>
        <authorList>
            <person name="Dudek N.K."/>
            <person name="Sun C.L."/>
            <person name="Burstein D."/>
            <person name="Kantor R.S."/>
            <person name="Aliaga Goltsman D.S."/>
            <person name="Bik E.M."/>
            <person name="Thomas B.C."/>
            <person name="Banfield J.F."/>
            <person name="Relman D.A."/>
        </authorList>
    </citation>
    <scope>NUCLEOTIDE SEQUENCE [LARGE SCALE GENOMIC DNA]</scope>
    <source>
        <strain evidence="3">DOLJORAL78_47_16</strain>
    </source>
</reference>
<feature type="chain" id="PRO_5013962925" description="SH3b domain-containing protein" evidence="1">
    <location>
        <begin position="24"/>
        <end position="368"/>
    </location>
</feature>
<gene>
    <name evidence="3" type="ORF">CSA56_10405</name>
</gene>
<dbReference type="AlphaFoldDB" id="A0A2G6KFZ9"/>
<dbReference type="Pfam" id="PF07603">
    <property type="entry name" value="Lcl_C"/>
    <property type="match status" value="1"/>
</dbReference>
<feature type="domain" description="SH3b" evidence="2">
    <location>
        <begin position="23"/>
        <end position="84"/>
    </location>
</feature>
<dbReference type="Pfam" id="PF08239">
    <property type="entry name" value="SH3_3"/>
    <property type="match status" value="1"/>
</dbReference>
<organism evidence="3 4">
    <name type="scientific">candidate division KSB3 bacterium</name>
    <dbReference type="NCBI Taxonomy" id="2044937"/>
    <lineage>
        <taxon>Bacteria</taxon>
        <taxon>candidate division KSB3</taxon>
    </lineage>
</organism>
<evidence type="ECO:0000313" key="4">
    <source>
        <dbReference type="Proteomes" id="UP000230821"/>
    </source>
</evidence>
<dbReference type="SMART" id="SM00287">
    <property type="entry name" value="SH3b"/>
    <property type="match status" value="1"/>
</dbReference>
<dbReference type="PROSITE" id="PS51781">
    <property type="entry name" value="SH3B"/>
    <property type="match status" value="1"/>
</dbReference>
<name>A0A2G6KFZ9_9BACT</name>
<dbReference type="Gene3D" id="2.30.30.40">
    <property type="entry name" value="SH3 Domains"/>
    <property type="match status" value="1"/>
</dbReference>
<dbReference type="InterPro" id="IPR003646">
    <property type="entry name" value="SH3-like_bac-type"/>
</dbReference>
<dbReference type="EMBL" id="PDSK01000095">
    <property type="protein sequence ID" value="PIE33729.1"/>
    <property type="molecule type" value="Genomic_DNA"/>
</dbReference>
<evidence type="ECO:0000256" key="1">
    <source>
        <dbReference type="SAM" id="SignalP"/>
    </source>
</evidence>
<evidence type="ECO:0000313" key="3">
    <source>
        <dbReference type="EMBL" id="PIE33729.1"/>
    </source>
</evidence>
<proteinExistence type="predicted"/>
<feature type="signal peptide" evidence="1">
    <location>
        <begin position="1"/>
        <end position="23"/>
    </location>
</feature>
<accession>A0A2G6KFZ9</accession>
<dbReference type="InterPro" id="IPR011460">
    <property type="entry name" value="Lcl_C"/>
</dbReference>
<keyword evidence="1" id="KW-0732">Signal</keyword>
<dbReference type="Gene3D" id="1.25.40.10">
    <property type="entry name" value="Tetratricopeptide repeat domain"/>
    <property type="match status" value="1"/>
</dbReference>
<evidence type="ECO:0000259" key="2">
    <source>
        <dbReference type="PROSITE" id="PS51781"/>
    </source>
</evidence>